<dbReference type="Proteomes" id="UP000264217">
    <property type="component" value="Unassembled WGS sequence"/>
</dbReference>
<comment type="caution">
    <text evidence="2">The sequence shown here is derived from an EMBL/GenBank/DDBJ whole genome shotgun (WGS) entry which is preliminary data.</text>
</comment>
<dbReference type="EMBL" id="QWDC01000003">
    <property type="protein sequence ID" value="RFZ91029.1"/>
    <property type="molecule type" value="Genomic_DNA"/>
</dbReference>
<protein>
    <submittedName>
        <fullName evidence="2">Type IX secretion system membrane protein PorP/SprF</fullName>
    </submittedName>
</protein>
<keyword evidence="1" id="KW-0732">Signal</keyword>
<dbReference type="Pfam" id="PF11751">
    <property type="entry name" value="PorP_SprF"/>
    <property type="match status" value="1"/>
</dbReference>
<feature type="chain" id="PRO_5016646569" evidence="1">
    <location>
        <begin position="33"/>
        <end position="312"/>
    </location>
</feature>
<dbReference type="NCBIfam" id="TIGR03519">
    <property type="entry name" value="T9SS_PorP_fam"/>
    <property type="match status" value="1"/>
</dbReference>
<evidence type="ECO:0000313" key="2">
    <source>
        <dbReference type="EMBL" id="RFZ91029.1"/>
    </source>
</evidence>
<reference evidence="2 3" key="1">
    <citation type="submission" date="2018-08" db="EMBL/GenBank/DDBJ databases">
        <title>Mucilaginibacter sp. MYSH2.</title>
        <authorList>
            <person name="Seo T."/>
        </authorList>
    </citation>
    <scope>NUCLEOTIDE SEQUENCE [LARGE SCALE GENOMIC DNA]</scope>
    <source>
        <strain evidence="2 3">MYSH2</strain>
    </source>
</reference>
<keyword evidence="3" id="KW-1185">Reference proteome</keyword>
<evidence type="ECO:0000256" key="1">
    <source>
        <dbReference type="SAM" id="SignalP"/>
    </source>
</evidence>
<gene>
    <name evidence="2" type="ORF">D0C36_18980</name>
</gene>
<dbReference type="AlphaFoldDB" id="A0A372NQ18"/>
<accession>A0A372NQ18</accession>
<dbReference type="InterPro" id="IPR019861">
    <property type="entry name" value="PorP/SprF_Bacteroidetes"/>
</dbReference>
<organism evidence="2 3">
    <name type="scientific">Mucilaginibacter conchicola</name>
    <dbReference type="NCBI Taxonomy" id="2303333"/>
    <lineage>
        <taxon>Bacteria</taxon>
        <taxon>Pseudomonadati</taxon>
        <taxon>Bacteroidota</taxon>
        <taxon>Sphingobacteriia</taxon>
        <taxon>Sphingobacteriales</taxon>
        <taxon>Sphingobacteriaceae</taxon>
        <taxon>Mucilaginibacter</taxon>
    </lineage>
</organism>
<proteinExistence type="predicted"/>
<name>A0A372NQ18_9SPHI</name>
<feature type="signal peptide" evidence="1">
    <location>
        <begin position="1"/>
        <end position="32"/>
    </location>
</feature>
<evidence type="ECO:0000313" key="3">
    <source>
        <dbReference type="Proteomes" id="UP000264217"/>
    </source>
</evidence>
<sequence>MFEGNKVKKSFIINSSIVMMLSLLLNSSRLLAQQQQIFSYSQYADNLTPVNPAYSLLDKAGSINLMGKRQFIGIDGAPTSLMLSGSLPIESIGGAAGIFVLNDQVAVEKQLEVNAFFAKSIQLSAEDYLSVSLNVGVRNYNALYSTLDPYDTQFKDDVRETSPNLGFGVMFYSNKYYVGFSLPELTIRSLGTASVQQANYLKNHYYFSGAYLADLSEDIKFKPSTLVSYVKGSDMLADFTGTFYLKEQLGLGAGYRTNKRGAGIISILGDNYKIGYAYQFGTSSNNLGGFNTTVHEVTLGYRFGKTSGRKLL</sequence>